<protein>
    <submittedName>
        <fullName evidence="2">Uncharacterized protein</fullName>
    </submittedName>
</protein>
<evidence type="ECO:0000313" key="3">
    <source>
        <dbReference type="Proteomes" id="UP000045039"/>
    </source>
</evidence>
<dbReference type="EMBL" id="CVVU01000166">
    <property type="protein sequence ID" value="CRO77520.1"/>
    <property type="molecule type" value="Genomic_DNA"/>
</dbReference>
<gene>
    <name evidence="2" type="ORF">PAERUG_P19_London_7_VIM_2_05_10_02477</name>
</gene>
<feature type="compositionally biased region" description="Low complexity" evidence="1">
    <location>
        <begin position="353"/>
        <end position="366"/>
    </location>
</feature>
<organism evidence="2 3">
    <name type="scientific">Pseudomonas aeruginosa</name>
    <dbReference type="NCBI Taxonomy" id="287"/>
    <lineage>
        <taxon>Bacteria</taxon>
        <taxon>Pseudomonadati</taxon>
        <taxon>Pseudomonadota</taxon>
        <taxon>Gammaproteobacteria</taxon>
        <taxon>Pseudomonadales</taxon>
        <taxon>Pseudomonadaceae</taxon>
        <taxon>Pseudomonas</taxon>
    </lineage>
</organism>
<reference evidence="3" key="1">
    <citation type="submission" date="2015-06" db="EMBL/GenBank/DDBJ databases">
        <authorList>
            <person name="Radhakrishnan Rajesh"/>
            <person name="Underwood Anthony"/>
            <person name="Al-Shahib Ali"/>
        </authorList>
    </citation>
    <scope>NUCLEOTIDE SEQUENCE [LARGE SCALE GENOMIC DNA]</scope>
    <source>
        <strain evidence="3">P19_London_7_VIM_2_05_10</strain>
    </source>
</reference>
<name>A0A9P1R697_PSEAI</name>
<accession>A0A9P1R697</accession>
<dbReference type="AlphaFoldDB" id="A0A9P1R697"/>
<sequence length="644" mass="64156">MVGQARIGIAIDLGLGIGDHIQQCLGDGQVIALVAQVVVRADQTQATLVDAVHADVLASHAAQAAAVEHGTGGIAALETGDLVGQRRIQVAVDLGLGIGDHVQLCRGDAQVVADVAEGVIGRVEAQPALEYPVVADVLPGHPAEVAAQHASGGIAVLQATDLVGKGRIGVAIDLGLGVGADNQLRRRDGQLAVLAHQLVTLAEILAAIGVTGDRVLPDVRRLGRRGAGGRLVEVVELAVDVGVDGVDAGHRGRQSRIHITVDAGSVIGGQGGGLLAGKDVAGSGGGLEHLHLGALGEAVERSLAHEQVQAGIDAAGLAAEAEDQFLGQAGADVVLQLVGHADHAAEALDAPTGAPVSGPGGDAAVAGGDGEPAGRTAVRGGGDVAAVDLVAQVGHQVVRRVVGRETGGTADPPIGQRGEHQAVELAVAVGSQRVVAGGANAVGLENPRTDAGDDVLRGAGHALVDERIEHRAARGHAGGVALPVLERTVEGLQRQVAGVVVPGSQVDATGTAGEVGGDQRGTGLLADLAGGAGLHPQGAAAQVDDAAGLRRAAAEEADVAAGADCQAAVAEQDRRRDIHRTGRSGGDQLQAATGAAQVAGDQRRFHRQPVAGAEGHLAACQRPGNHRGIHRRVAAGAVGAPHRT</sequence>
<feature type="region of interest" description="Disordered" evidence="1">
    <location>
        <begin position="572"/>
        <end position="600"/>
    </location>
</feature>
<evidence type="ECO:0000256" key="1">
    <source>
        <dbReference type="SAM" id="MobiDB-lite"/>
    </source>
</evidence>
<evidence type="ECO:0000313" key="2">
    <source>
        <dbReference type="EMBL" id="CRO77520.1"/>
    </source>
</evidence>
<comment type="caution">
    <text evidence="2">The sequence shown here is derived from an EMBL/GenBank/DDBJ whole genome shotgun (WGS) entry which is preliminary data.</text>
</comment>
<feature type="region of interest" description="Disordered" evidence="1">
    <location>
        <begin position="349"/>
        <end position="377"/>
    </location>
</feature>
<dbReference type="Proteomes" id="UP000045039">
    <property type="component" value="Unassembled WGS sequence"/>
</dbReference>
<proteinExistence type="predicted"/>